<comment type="catalytic activity">
    <reaction evidence="4">
        <text>N-terminal L-glutamyl-[protein] + L-leucyl-tRNA(Leu) = N-terminal L-leucyl-L-glutamyl-[protein] + tRNA(Leu) + H(+)</text>
        <dbReference type="Rhea" id="RHEA:50412"/>
        <dbReference type="Rhea" id="RHEA-COMP:9613"/>
        <dbReference type="Rhea" id="RHEA-COMP:9622"/>
        <dbReference type="Rhea" id="RHEA-COMP:12664"/>
        <dbReference type="Rhea" id="RHEA-COMP:12668"/>
        <dbReference type="ChEBI" id="CHEBI:15378"/>
        <dbReference type="ChEBI" id="CHEBI:64721"/>
        <dbReference type="ChEBI" id="CHEBI:78442"/>
        <dbReference type="ChEBI" id="CHEBI:78494"/>
        <dbReference type="ChEBI" id="CHEBI:133041"/>
        <dbReference type="EC" id="2.3.2.29"/>
    </reaction>
</comment>
<accession>A0A318QXC8</accession>
<feature type="domain" description="N-end rule aminoacyl transferase C-terminal" evidence="7">
    <location>
        <begin position="108"/>
        <end position="230"/>
    </location>
</feature>
<evidence type="ECO:0000256" key="3">
    <source>
        <dbReference type="ARBA" id="ARBA00023315"/>
    </source>
</evidence>
<feature type="region of interest" description="Disordered" evidence="5">
    <location>
        <begin position="241"/>
        <end position="270"/>
    </location>
</feature>
<comment type="catalytic activity">
    <reaction evidence="4">
        <text>N-terminal L-aspartyl-[protein] + L-leucyl-tRNA(Leu) = N-terminal L-leucyl-L-aspartyl-[protein] + tRNA(Leu) + H(+)</text>
        <dbReference type="Rhea" id="RHEA:50420"/>
        <dbReference type="Rhea" id="RHEA-COMP:9613"/>
        <dbReference type="Rhea" id="RHEA-COMP:9622"/>
        <dbReference type="Rhea" id="RHEA-COMP:12669"/>
        <dbReference type="Rhea" id="RHEA-COMP:12674"/>
        <dbReference type="ChEBI" id="CHEBI:15378"/>
        <dbReference type="ChEBI" id="CHEBI:64720"/>
        <dbReference type="ChEBI" id="CHEBI:78442"/>
        <dbReference type="ChEBI" id="CHEBI:78494"/>
        <dbReference type="ChEBI" id="CHEBI:133042"/>
        <dbReference type="EC" id="2.3.2.29"/>
    </reaction>
</comment>
<evidence type="ECO:0000256" key="2">
    <source>
        <dbReference type="ARBA" id="ARBA00022679"/>
    </source>
</evidence>
<dbReference type="EMBL" id="NKUA01000005">
    <property type="protein sequence ID" value="PYD79889.1"/>
    <property type="molecule type" value="Genomic_DNA"/>
</dbReference>
<dbReference type="NCBIfam" id="NF002346">
    <property type="entry name" value="PRK01305.2-3"/>
    <property type="match status" value="1"/>
</dbReference>
<proteinExistence type="inferred from homology"/>
<dbReference type="InterPro" id="IPR007472">
    <property type="entry name" value="N-end_Aminoacyl_Trfase_C"/>
</dbReference>
<evidence type="ECO:0000256" key="4">
    <source>
        <dbReference type="HAMAP-Rule" id="MF_00689"/>
    </source>
</evidence>
<dbReference type="EC" id="2.3.2.29" evidence="4"/>
<feature type="domain" description="N-end aminoacyl transferase N-terminal" evidence="6">
    <location>
        <begin position="19"/>
        <end position="88"/>
    </location>
</feature>
<keyword evidence="9" id="KW-1185">Reference proteome</keyword>
<keyword evidence="3 4" id="KW-0012">Acyltransferase</keyword>
<dbReference type="PANTHER" id="PTHR21367:SF1">
    <property type="entry name" value="ARGINYL-TRNA--PROTEIN TRANSFERASE 1"/>
    <property type="match status" value="1"/>
</dbReference>
<dbReference type="OrthoDB" id="9782022at2"/>
<dbReference type="InterPro" id="IPR016181">
    <property type="entry name" value="Acyl_CoA_acyltransferase"/>
</dbReference>
<organism evidence="8 9">
    <name type="scientific">Komagataeibacter sucrofermentans</name>
    <dbReference type="NCBI Taxonomy" id="1053551"/>
    <lineage>
        <taxon>Bacteria</taxon>
        <taxon>Pseudomonadati</taxon>
        <taxon>Pseudomonadota</taxon>
        <taxon>Alphaproteobacteria</taxon>
        <taxon>Acetobacterales</taxon>
        <taxon>Acetobacteraceae</taxon>
        <taxon>Komagataeibacter</taxon>
    </lineage>
</organism>
<dbReference type="NCBIfam" id="NF002343">
    <property type="entry name" value="PRK01305.1-4"/>
    <property type="match status" value="1"/>
</dbReference>
<name>A0A318QXC8_9PROT</name>
<dbReference type="GO" id="GO:0005737">
    <property type="term" value="C:cytoplasm"/>
    <property type="evidence" value="ECO:0007669"/>
    <property type="project" value="UniProtKB-SubCell"/>
</dbReference>
<dbReference type="NCBIfam" id="NF002342">
    <property type="entry name" value="PRK01305.1-3"/>
    <property type="match status" value="1"/>
</dbReference>
<dbReference type="GO" id="GO:0071596">
    <property type="term" value="P:ubiquitin-dependent protein catabolic process via the N-end rule pathway"/>
    <property type="evidence" value="ECO:0007669"/>
    <property type="project" value="InterPro"/>
</dbReference>
<comment type="similarity">
    <text evidence="4">Belongs to the R-transferase family. Bpt subfamily.</text>
</comment>
<dbReference type="InterPro" id="IPR007471">
    <property type="entry name" value="N-end_Aminoacyl_Trfase_N"/>
</dbReference>
<evidence type="ECO:0000256" key="1">
    <source>
        <dbReference type="ARBA" id="ARBA00022490"/>
    </source>
</evidence>
<dbReference type="AlphaFoldDB" id="A0A318QXC8"/>
<dbReference type="HAMAP" id="MF_00689">
    <property type="entry name" value="Bpt"/>
    <property type="match status" value="1"/>
</dbReference>
<evidence type="ECO:0000256" key="5">
    <source>
        <dbReference type="SAM" id="MobiDB-lite"/>
    </source>
</evidence>
<dbReference type="GO" id="GO:0008914">
    <property type="term" value="F:leucyl-tRNA--protein transferase activity"/>
    <property type="evidence" value="ECO:0007669"/>
    <property type="project" value="UniProtKB-UniRule"/>
</dbReference>
<sequence length="270" mass="30459">MTYTSPRHPQLFYTTAPMPCPYLPGRMERKVVTEIGGPEAVPFHNRLSRAGFRRSHTIAYAPVCANCTACTPIRVPVARFTPSRTQRRVLGRNGGLCSARVPPHATPEQFNLFSAYQATRHDGGDMASMTFPDYRAMIEDTTVETFMIEFRDAAGRLVCVALVDQLDDGLSAVYDFFDPDLPSHSLGTFAVLHLIEYTRTLGLPYLYLGYWISESHKMAYKARFRPAQIMTRGVWHDLDLSQPDAGQQQRDSAFLPDDLFHPPQPDLDKE</sequence>
<dbReference type="NCBIfam" id="NF002341">
    <property type="entry name" value="PRK01305.1-1"/>
    <property type="match status" value="1"/>
</dbReference>
<dbReference type="GO" id="GO:0004057">
    <property type="term" value="F:arginyl-tRNA--protein transferase activity"/>
    <property type="evidence" value="ECO:0007669"/>
    <property type="project" value="InterPro"/>
</dbReference>
<evidence type="ECO:0000259" key="7">
    <source>
        <dbReference type="Pfam" id="PF04377"/>
    </source>
</evidence>
<comment type="caution">
    <text evidence="8">The sequence shown here is derived from an EMBL/GenBank/DDBJ whole genome shotgun (WGS) entry which is preliminary data.</text>
</comment>
<evidence type="ECO:0000259" key="6">
    <source>
        <dbReference type="Pfam" id="PF04376"/>
    </source>
</evidence>
<comment type="function">
    <text evidence="4">Functions in the N-end rule pathway of protein degradation where it conjugates Leu from its aminoacyl-tRNA to the N-termini of proteins containing an N-terminal aspartate or glutamate.</text>
</comment>
<dbReference type="InterPro" id="IPR017138">
    <property type="entry name" value="Asp_Glu_LeuTrfase"/>
</dbReference>
<reference evidence="8 9" key="1">
    <citation type="submission" date="2017-07" db="EMBL/GenBank/DDBJ databases">
        <title>A draft genome sequence of Komagataeibacter sucrofermentans LMG 18788.</title>
        <authorList>
            <person name="Skraban J."/>
            <person name="Cleenwerck I."/>
            <person name="Vandamme P."/>
            <person name="Trcek J."/>
        </authorList>
    </citation>
    <scope>NUCLEOTIDE SEQUENCE [LARGE SCALE GENOMIC DNA]</scope>
    <source>
        <strain evidence="8 9">LMG 18788</strain>
    </source>
</reference>
<dbReference type="InterPro" id="IPR030700">
    <property type="entry name" value="N-end_Aminoacyl_Trfase"/>
</dbReference>
<dbReference type="PIRSF" id="PIRSF037208">
    <property type="entry name" value="ATE_pro_prd"/>
    <property type="match status" value="1"/>
</dbReference>
<evidence type="ECO:0000313" key="8">
    <source>
        <dbReference type="EMBL" id="PYD79889.1"/>
    </source>
</evidence>
<comment type="subcellular location">
    <subcellularLocation>
        <location evidence="4">Cytoplasm</location>
    </subcellularLocation>
</comment>
<protein>
    <recommendedName>
        <fullName evidence="4">Aspartate/glutamate leucyltransferase</fullName>
        <ecNumber evidence="4">2.3.2.29</ecNumber>
    </recommendedName>
</protein>
<dbReference type="Pfam" id="PF04376">
    <property type="entry name" value="ATE_N"/>
    <property type="match status" value="1"/>
</dbReference>
<gene>
    <name evidence="4" type="primary">bpt</name>
    <name evidence="8" type="ORF">CFR77_05090</name>
</gene>
<dbReference type="Proteomes" id="UP000247814">
    <property type="component" value="Unassembled WGS sequence"/>
</dbReference>
<dbReference type="SUPFAM" id="SSF55729">
    <property type="entry name" value="Acyl-CoA N-acyltransferases (Nat)"/>
    <property type="match status" value="1"/>
</dbReference>
<dbReference type="Pfam" id="PF04377">
    <property type="entry name" value="ATE_C"/>
    <property type="match status" value="1"/>
</dbReference>
<dbReference type="PANTHER" id="PTHR21367">
    <property type="entry name" value="ARGININE-TRNA-PROTEIN TRANSFERASE 1"/>
    <property type="match status" value="1"/>
</dbReference>
<evidence type="ECO:0000313" key="9">
    <source>
        <dbReference type="Proteomes" id="UP000247814"/>
    </source>
</evidence>
<dbReference type="RefSeq" id="WP_110568216.1">
    <property type="nucleotide sequence ID" value="NZ_CP137147.1"/>
</dbReference>
<keyword evidence="1 4" id="KW-0963">Cytoplasm</keyword>
<keyword evidence="2 4" id="KW-0808">Transferase</keyword>